<dbReference type="AlphaFoldDB" id="A0A974XGQ1"/>
<protein>
    <submittedName>
        <fullName evidence="1">Uncharacterized protein</fullName>
    </submittedName>
</protein>
<accession>A0A974XGQ1</accession>
<reference evidence="1" key="1">
    <citation type="submission" date="2021-03" db="EMBL/GenBank/DDBJ databases">
        <title>Alkalibacter marinus sp. nov., isolated from tidal flat sediment.</title>
        <authorList>
            <person name="Namirimu T."/>
            <person name="Yang J.-A."/>
            <person name="Yang S.-H."/>
            <person name="Kim Y.-J."/>
            <person name="Kwon K.K."/>
        </authorList>
    </citation>
    <scope>NUCLEOTIDE SEQUENCE</scope>
    <source>
        <strain evidence="1">ES005</strain>
    </source>
</reference>
<sequence length="181" mass="21572">MINYDKARLALDEIQPGLTKYNSIMELLHQVDVSKDESFQKLYNGFYRMRQRKPEFYQGYYDFMEAKKTDAISFEETLEHFYEKFSRIESSFSSKLVATINPNKPVWDKYVMENLDIKVPSYSSNDRLQKTIEAYTKLEEWYDSFLGSSSAKEVLELFDSRFPDTNLTEVKKIDLILWKIR</sequence>
<keyword evidence="2" id="KW-1185">Reference proteome</keyword>
<evidence type="ECO:0000313" key="2">
    <source>
        <dbReference type="Proteomes" id="UP000663499"/>
    </source>
</evidence>
<dbReference type="KEGG" id="alka:J0B03_05690"/>
<dbReference type="RefSeq" id="WP_207300885.1">
    <property type="nucleotide sequence ID" value="NZ_CP071444.1"/>
</dbReference>
<dbReference type="EMBL" id="CP071444">
    <property type="protein sequence ID" value="QSX09554.1"/>
    <property type="molecule type" value="Genomic_DNA"/>
</dbReference>
<evidence type="ECO:0000313" key="1">
    <source>
        <dbReference type="EMBL" id="QSX09554.1"/>
    </source>
</evidence>
<dbReference type="Proteomes" id="UP000663499">
    <property type="component" value="Chromosome"/>
</dbReference>
<proteinExistence type="predicted"/>
<name>A0A974XGQ1_9FIRM</name>
<gene>
    <name evidence="1" type="ORF">J0B03_05690</name>
</gene>
<organism evidence="1 2">
    <name type="scientific">Alkalibacter rhizosphaerae</name>
    <dbReference type="NCBI Taxonomy" id="2815577"/>
    <lineage>
        <taxon>Bacteria</taxon>
        <taxon>Bacillati</taxon>
        <taxon>Bacillota</taxon>
        <taxon>Clostridia</taxon>
        <taxon>Eubacteriales</taxon>
        <taxon>Eubacteriaceae</taxon>
        <taxon>Alkalibacter</taxon>
    </lineage>
</organism>